<evidence type="ECO:0000256" key="5">
    <source>
        <dbReference type="SAM" id="Phobius"/>
    </source>
</evidence>
<dbReference type="GO" id="GO:0016020">
    <property type="term" value="C:membrane"/>
    <property type="evidence" value="ECO:0007669"/>
    <property type="project" value="UniProtKB-SubCell"/>
</dbReference>
<dbReference type="InterPro" id="IPR031427">
    <property type="entry name" value="DUF4668"/>
</dbReference>
<sequence>MEGGESLSFGLGSTFRPFGYLLEKQLAILKHYNILKKNFFGKIASSLSLQHHIPVCDRYCICTMEGAREIEPNVAIDKDNILKSKFFLIVEKLSSATNIVFSAVLFMTPSLCYLEKDYPGFVGVSDTTFLILTFIDISIQMTYGFLLFKNGLLKDPSKRKPKRCSRSVCSRCAARGQHPKRFKLKYSLVLLATFIFGVYSLRKINIFFKADQTVNFHRLLHLLGFQLNALLSTMVFVFYLKQLELHSGPLETDDDVLETDDDVLESQALLGNKMV</sequence>
<evidence type="ECO:0000256" key="4">
    <source>
        <dbReference type="ARBA" id="ARBA00023136"/>
    </source>
</evidence>
<evidence type="ECO:0000313" key="7">
    <source>
        <dbReference type="Proteomes" id="UP001162090"/>
    </source>
</evidence>
<evidence type="ECO:0000256" key="3">
    <source>
        <dbReference type="ARBA" id="ARBA00022989"/>
    </source>
</evidence>
<gene>
    <name evidence="6" type="primary">SUVC09G0845</name>
    <name evidence="6" type="ORF">SUVC_09G0845</name>
</gene>
<name>A0AA35JKC6_SACUV</name>
<evidence type="ECO:0000256" key="2">
    <source>
        <dbReference type="ARBA" id="ARBA00022692"/>
    </source>
</evidence>
<feature type="transmembrane region" description="Helical" evidence="5">
    <location>
        <begin position="86"/>
        <end position="107"/>
    </location>
</feature>
<dbReference type="AlphaFoldDB" id="A0AA35JKC6"/>
<feature type="transmembrane region" description="Helical" evidence="5">
    <location>
        <begin position="221"/>
        <end position="240"/>
    </location>
</feature>
<accession>A0AA35JKC6</accession>
<proteinExistence type="predicted"/>
<protein>
    <submittedName>
        <fullName evidence="6">SUVC09G0845 protein</fullName>
    </submittedName>
</protein>
<dbReference type="Proteomes" id="UP001162090">
    <property type="component" value="Chromosome 9"/>
</dbReference>
<keyword evidence="3 5" id="KW-1133">Transmembrane helix</keyword>
<organism evidence="6 7">
    <name type="scientific">Saccharomyces uvarum</name>
    <name type="common">Yeast</name>
    <name type="synonym">Saccharomyces bayanus var. uvarum</name>
    <dbReference type="NCBI Taxonomy" id="230603"/>
    <lineage>
        <taxon>Eukaryota</taxon>
        <taxon>Fungi</taxon>
        <taxon>Dikarya</taxon>
        <taxon>Ascomycota</taxon>
        <taxon>Saccharomycotina</taxon>
        <taxon>Saccharomycetes</taxon>
        <taxon>Saccharomycetales</taxon>
        <taxon>Saccharomycetaceae</taxon>
        <taxon>Saccharomyces</taxon>
    </lineage>
</organism>
<keyword evidence="4 5" id="KW-0472">Membrane</keyword>
<reference evidence="6" key="1">
    <citation type="submission" date="2022-10" db="EMBL/GenBank/DDBJ databases">
        <authorList>
            <person name="Byrne P K."/>
        </authorList>
    </citation>
    <scope>NUCLEOTIDE SEQUENCE</scope>
    <source>
        <strain evidence="6">CBS7001</strain>
    </source>
</reference>
<comment type="subcellular location">
    <subcellularLocation>
        <location evidence="1">Membrane</location>
        <topology evidence="1">Multi-pass membrane protein</topology>
    </subcellularLocation>
</comment>
<dbReference type="EMBL" id="OX365920">
    <property type="protein sequence ID" value="CAI4065329.1"/>
    <property type="molecule type" value="Genomic_DNA"/>
</dbReference>
<keyword evidence="2 5" id="KW-0812">Transmembrane</keyword>
<feature type="transmembrane region" description="Helical" evidence="5">
    <location>
        <begin position="184"/>
        <end position="201"/>
    </location>
</feature>
<evidence type="ECO:0000256" key="1">
    <source>
        <dbReference type="ARBA" id="ARBA00004141"/>
    </source>
</evidence>
<dbReference type="Pfam" id="PF15701">
    <property type="entry name" value="DUF4668"/>
    <property type="match status" value="1"/>
</dbReference>
<evidence type="ECO:0000313" key="6">
    <source>
        <dbReference type="EMBL" id="CAI4065329.1"/>
    </source>
</evidence>
<feature type="transmembrane region" description="Helical" evidence="5">
    <location>
        <begin position="127"/>
        <end position="148"/>
    </location>
</feature>